<feature type="transmembrane region" description="Helical" evidence="7">
    <location>
        <begin position="131"/>
        <end position="151"/>
    </location>
</feature>
<feature type="transmembrane region" description="Helical" evidence="7">
    <location>
        <begin position="296"/>
        <end position="316"/>
    </location>
</feature>
<dbReference type="HOGENOM" id="CLU_001265_0_6_1"/>
<dbReference type="Pfam" id="PF07690">
    <property type="entry name" value="MFS_1"/>
    <property type="match status" value="1"/>
</dbReference>
<evidence type="ECO:0000256" key="6">
    <source>
        <dbReference type="SAM" id="MobiDB-lite"/>
    </source>
</evidence>
<dbReference type="Proteomes" id="UP000054342">
    <property type="component" value="Unassembled WGS sequence"/>
</dbReference>
<evidence type="ECO:0000256" key="4">
    <source>
        <dbReference type="ARBA" id="ARBA00022989"/>
    </source>
</evidence>
<gene>
    <name evidence="8" type="ORF">PV05_07326</name>
</gene>
<dbReference type="PANTHER" id="PTHR43791">
    <property type="entry name" value="PERMEASE-RELATED"/>
    <property type="match status" value="1"/>
</dbReference>
<feature type="transmembrane region" description="Helical" evidence="7">
    <location>
        <begin position="163"/>
        <end position="182"/>
    </location>
</feature>
<dbReference type="GeneID" id="25329234"/>
<dbReference type="SUPFAM" id="SSF103473">
    <property type="entry name" value="MFS general substrate transporter"/>
    <property type="match status" value="1"/>
</dbReference>
<dbReference type="AlphaFoldDB" id="A0A0D2EI24"/>
<feature type="transmembrane region" description="Helical" evidence="7">
    <location>
        <begin position="448"/>
        <end position="473"/>
    </location>
</feature>
<organism evidence="8 9">
    <name type="scientific">Exophiala xenobiotica</name>
    <dbReference type="NCBI Taxonomy" id="348802"/>
    <lineage>
        <taxon>Eukaryota</taxon>
        <taxon>Fungi</taxon>
        <taxon>Dikarya</taxon>
        <taxon>Ascomycota</taxon>
        <taxon>Pezizomycotina</taxon>
        <taxon>Eurotiomycetes</taxon>
        <taxon>Chaetothyriomycetidae</taxon>
        <taxon>Chaetothyriales</taxon>
        <taxon>Herpotrichiellaceae</taxon>
        <taxon>Exophiala</taxon>
    </lineage>
</organism>
<evidence type="ECO:0000256" key="5">
    <source>
        <dbReference type="ARBA" id="ARBA00023136"/>
    </source>
</evidence>
<reference evidence="8 9" key="1">
    <citation type="submission" date="2015-01" db="EMBL/GenBank/DDBJ databases">
        <title>The Genome Sequence of Exophiala xenobiotica CBS118157.</title>
        <authorList>
            <consortium name="The Broad Institute Genomics Platform"/>
            <person name="Cuomo C."/>
            <person name="de Hoog S."/>
            <person name="Gorbushina A."/>
            <person name="Stielow B."/>
            <person name="Teixiera M."/>
            <person name="Abouelleil A."/>
            <person name="Chapman S.B."/>
            <person name="Priest M."/>
            <person name="Young S.K."/>
            <person name="Wortman J."/>
            <person name="Nusbaum C."/>
            <person name="Birren B."/>
        </authorList>
    </citation>
    <scope>NUCLEOTIDE SEQUENCE [LARGE SCALE GENOMIC DNA]</scope>
    <source>
        <strain evidence="8 9">CBS 118157</strain>
    </source>
</reference>
<dbReference type="InterPro" id="IPR036259">
    <property type="entry name" value="MFS_trans_sf"/>
</dbReference>
<dbReference type="EMBL" id="KN847320">
    <property type="protein sequence ID" value="KIW55008.1"/>
    <property type="molecule type" value="Genomic_DNA"/>
</dbReference>
<feature type="region of interest" description="Disordered" evidence="6">
    <location>
        <begin position="27"/>
        <end position="48"/>
    </location>
</feature>
<keyword evidence="2" id="KW-0813">Transport</keyword>
<feature type="transmembrane region" description="Helical" evidence="7">
    <location>
        <begin position="419"/>
        <end position="436"/>
    </location>
</feature>
<evidence type="ECO:0000313" key="9">
    <source>
        <dbReference type="Proteomes" id="UP000054342"/>
    </source>
</evidence>
<dbReference type="FunFam" id="1.20.1250.20:FF:000057">
    <property type="entry name" value="MFS general substrate transporter"/>
    <property type="match status" value="1"/>
</dbReference>
<evidence type="ECO:0000256" key="3">
    <source>
        <dbReference type="ARBA" id="ARBA00022692"/>
    </source>
</evidence>
<keyword evidence="9" id="KW-1185">Reference proteome</keyword>
<feature type="transmembrane region" description="Helical" evidence="7">
    <location>
        <begin position="390"/>
        <end position="407"/>
    </location>
</feature>
<dbReference type="OrthoDB" id="2250022at2759"/>
<evidence type="ECO:0008006" key="10">
    <source>
        <dbReference type="Google" id="ProtNLM"/>
    </source>
</evidence>
<keyword evidence="5 7" id="KW-0472">Membrane</keyword>
<dbReference type="GO" id="GO:0016020">
    <property type="term" value="C:membrane"/>
    <property type="evidence" value="ECO:0007669"/>
    <property type="project" value="UniProtKB-SubCell"/>
</dbReference>
<feature type="transmembrane region" description="Helical" evidence="7">
    <location>
        <begin position="328"/>
        <end position="351"/>
    </location>
</feature>
<evidence type="ECO:0000256" key="2">
    <source>
        <dbReference type="ARBA" id="ARBA00022448"/>
    </source>
</evidence>
<proteinExistence type="predicted"/>
<protein>
    <recommendedName>
        <fullName evidence="10">Major facilitator superfamily (MFS) profile domain-containing protein</fullName>
    </recommendedName>
</protein>
<accession>A0A0D2EI24</accession>
<dbReference type="InterPro" id="IPR011701">
    <property type="entry name" value="MFS"/>
</dbReference>
<comment type="subcellular location">
    <subcellularLocation>
        <location evidence="1">Membrane</location>
        <topology evidence="1">Multi-pass membrane protein</topology>
    </subcellularLocation>
</comment>
<evidence type="ECO:0000313" key="8">
    <source>
        <dbReference type="EMBL" id="KIW55008.1"/>
    </source>
</evidence>
<evidence type="ECO:0000256" key="7">
    <source>
        <dbReference type="SAM" id="Phobius"/>
    </source>
</evidence>
<dbReference type="Gene3D" id="1.20.1250.20">
    <property type="entry name" value="MFS general substrate transporter like domains"/>
    <property type="match status" value="2"/>
</dbReference>
<feature type="transmembrane region" description="Helical" evidence="7">
    <location>
        <begin position="194"/>
        <end position="216"/>
    </location>
</feature>
<feature type="transmembrane region" description="Helical" evidence="7">
    <location>
        <begin position="363"/>
        <end position="384"/>
    </location>
</feature>
<dbReference type="GO" id="GO:0022857">
    <property type="term" value="F:transmembrane transporter activity"/>
    <property type="evidence" value="ECO:0007669"/>
    <property type="project" value="InterPro"/>
</dbReference>
<sequence length="492" mass="53624">MNSTDAETIQDEGYKVEQLQFAIHDHDKDQGQDQHPASSPAAGDYAGGVSKADPKAIALVRKLDIHIMPVLWVMNYLDRNAITTARLDGLEDDIGLVGTQYNTCISILYVGYLLMQVPSNMLMSSRRVRPSLYMSVCMSTWAVLSGCTALVQNYTGMMLCRFFIGMVEAPYYPGALLFLSMFYTRKEIATRLSILYTGNIYATAFAGLIAAATFGTLDGAHGIAGWKWLFIIDGCVTLGCSVAAAWILPDFPLTTRWLTPDERQLAHGRIARDTVGIAPSRGARAGFVQAIKDPRLYLLCFIQNMHISACSFNNFFPTVVGGLGFNRTVTLVLTCPPYLVSGGFGIAAGLLSGKFNERTWHITGCMGLALVGFIISCATLNIAARYVSCFMFACGAYAVNSMILGWVSATLGQTTEKKAVALSIVDIFANVSYLYTPYLYPKSDGPHYLVGMASNAAFAVATILSTWALRFWLQATNKKLHRGGGGTVYYAY</sequence>
<dbReference type="PANTHER" id="PTHR43791:SF62">
    <property type="entry name" value="MAJOR FACILITATOR SUPERFAMILY (MFS) PROFILE DOMAIN-CONTAINING PROTEIN"/>
    <property type="match status" value="1"/>
</dbReference>
<name>A0A0D2EI24_9EURO</name>
<dbReference type="RefSeq" id="XP_013315592.1">
    <property type="nucleotide sequence ID" value="XM_013460138.1"/>
</dbReference>
<keyword evidence="3 7" id="KW-0812">Transmembrane</keyword>
<keyword evidence="4 7" id="KW-1133">Transmembrane helix</keyword>
<dbReference type="FunFam" id="1.20.1250.20:FF:000013">
    <property type="entry name" value="MFS general substrate transporter"/>
    <property type="match status" value="1"/>
</dbReference>
<evidence type="ECO:0000256" key="1">
    <source>
        <dbReference type="ARBA" id="ARBA00004141"/>
    </source>
</evidence>
<feature type="transmembrane region" description="Helical" evidence="7">
    <location>
        <begin position="228"/>
        <end position="248"/>
    </location>
</feature>